<comment type="caution">
    <text evidence="1">The sequence shown here is derived from an EMBL/GenBank/DDBJ whole genome shotgun (WGS) entry which is preliminary data.</text>
</comment>
<reference evidence="1 2" key="1">
    <citation type="submission" date="2016-04" db="EMBL/GenBank/DDBJ databases">
        <authorList>
            <person name="Evans L.H."/>
            <person name="Alamgir A."/>
            <person name="Owens N."/>
            <person name="Weber N.D."/>
            <person name="Virtaneva K."/>
            <person name="Barbian K."/>
            <person name="Babar A."/>
            <person name="Rosenke K."/>
        </authorList>
    </citation>
    <scope>NUCLEOTIDE SEQUENCE [LARGE SCALE GENOMIC DNA]</scope>
    <source>
        <strain evidence="1">NIES-2108</strain>
    </source>
</reference>
<dbReference type="AlphaFoldDB" id="A0A367S1F5"/>
<name>A0A367S1F5_NOSPU</name>
<evidence type="ECO:0000313" key="2">
    <source>
        <dbReference type="Proteomes" id="UP000252085"/>
    </source>
</evidence>
<proteinExistence type="predicted"/>
<dbReference type="Proteomes" id="UP000252085">
    <property type="component" value="Unassembled WGS sequence"/>
</dbReference>
<evidence type="ECO:0000313" key="1">
    <source>
        <dbReference type="EMBL" id="RCJ41820.1"/>
    </source>
</evidence>
<accession>A0A367S1F5</accession>
<dbReference type="EMBL" id="LXQE01000029">
    <property type="protein sequence ID" value="RCJ41820.1"/>
    <property type="molecule type" value="Genomic_DNA"/>
</dbReference>
<organism evidence="1 2">
    <name type="scientific">Nostoc punctiforme NIES-2108</name>
    <dbReference type="NCBI Taxonomy" id="1356359"/>
    <lineage>
        <taxon>Bacteria</taxon>
        <taxon>Bacillati</taxon>
        <taxon>Cyanobacteriota</taxon>
        <taxon>Cyanophyceae</taxon>
        <taxon>Nostocales</taxon>
        <taxon>Nostocaceae</taxon>
        <taxon>Nostoc</taxon>
    </lineage>
</organism>
<gene>
    <name evidence="1" type="ORF">A6769_00570</name>
</gene>
<sequence length="107" mass="12282">MSRIKYIIFMLLLILPFSIVHPAFASVCRNYAAYDGLRHQICILSISRSAKNYWEYRAIVSVDGIKRPTEVHNCRERVKVQEAGTVLPFAQKGPGEMICSFFNSSRR</sequence>
<protein>
    <submittedName>
        <fullName evidence="1">Uncharacterized protein</fullName>
    </submittedName>
</protein>